<gene>
    <name evidence="2" type="ORF">BDY21DRAFT_3140</name>
</gene>
<dbReference type="EMBL" id="MU001670">
    <property type="protein sequence ID" value="KAF2461895.1"/>
    <property type="molecule type" value="Genomic_DNA"/>
</dbReference>
<proteinExistence type="predicted"/>
<name>A0A6A6PD34_9PEZI</name>
<dbReference type="AlphaFoldDB" id="A0A6A6PD34"/>
<sequence>MADVADGMHTQVRYATYHDTRVGLLFLLGHSGYSNSTDTPQQTRTEYPSPITRSNSTPMPFVIPSSMPRSPLEPGIHNLKFCRSATSLSCGKWCRKDSKSGMRLRYCMRT</sequence>
<evidence type="ECO:0000256" key="1">
    <source>
        <dbReference type="SAM" id="MobiDB-lite"/>
    </source>
</evidence>
<evidence type="ECO:0000313" key="3">
    <source>
        <dbReference type="Proteomes" id="UP000799766"/>
    </source>
</evidence>
<evidence type="ECO:0000313" key="2">
    <source>
        <dbReference type="EMBL" id="KAF2461895.1"/>
    </source>
</evidence>
<organism evidence="2 3">
    <name type="scientific">Lineolata rhizophorae</name>
    <dbReference type="NCBI Taxonomy" id="578093"/>
    <lineage>
        <taxon>Eukaryota</taxon>
        <taxon>Fungi</taxon>
        <taxon>Dikarya</taxon>
        <taxon>Ascomycota</taxon>
        <taxon>Pezizomycotina</taxon>
        <taxon>Dothideomycetes</taxon>
        <taxon>Dothideomycetes incertae sedis</taxon>
        <taxon>Lineolatales</taxon>
        <taxon>Lineolataceae</taxon>
        <taxon>Lineolata</taxon>
    </lineage>
</organism>
<keyword evidence="3" id="KW-1185">Reference proteome</keyword>
<dbReference type="PROSITE" id="PS00021">
    <property type="entry name" value="KRINGLE_1"/>
    <property type="match status" value="1"/>
</dbReference>
<feature type="region of interest" description="Disordered" evidence="1">
    <location>
        <begin position="35"/>
        <end position="57"/>
    </location>
</feature>
<dbReference type="Proteomes" id="UP000799766">
    <property type="component" value="Unassembled WGS sequence"/>
</dbReference>
<protein>
    <submittedName>
        <fullName evidence="2">Uncharacterized protein</fullName>
    </submittedName>
</protein>
<accession>A0A6A6PD34</accession>
<dbReference type="InterPro" id="IPR018056">
    <property type="entry name" value="Kringle_CS"/>
</dbReference>
<reference evidence="2" key="1">
    <citation type="journal article" date="2020" name="Stud. Mycol.">
        <title>101 Dothideomycetes genomes: a test case for predicting lifestyles and emergence of pathogens.</title>
        <authorList>
            <person name="Haridas S."/>
            <person name="Albert R."/>
            <person name="Binder M."/>
            <person name="Bloem J."/>
            <person name="Labutti K."/>
            <person name="Salamov A."/>
            <person name="Andreopoulos B."/>
            <person name="Baker S."/>
            <person name="Barry K."/>
            <person name="Bills G."/>
            <person name="Bluhm B."/>
            <person name="Cannon C."/>
            <person name="Castanera R."/>
            <person name="Culley D."/>
            <person name="Daum C."/>
            <person name="Ezra D."/>
            <person name="Gonzalez J."/>
            <person name="Henrissat B."/>
            <person name="Kuo A."/>
            <person name="Liang C."/>
            <person name="Lipzen A."/>
            <person name="Lutzoni F."/>
            <person name="Magnuson J."/>
            <person name="Mondo S."/>
            <person name="Nolan M."/>
            <person name="Ohm R."/>
            <person name="Pangilinan J."/>
            <person name="Park H.-J."/>
            <person name="Ramirez L."/>
            <person name="Alfaro M."/>
            <person name="Sun H."/>
            <person name="Tritt A."/>
            <person name="Yoshinaga Y."/>
            <person name="Zwiers L.-H."/>
            <person name="Turgeon B."/>
            <person name="Goodwin S."/>
            <person name="Spatafora J."/>
            <person name="Crous P."/>
            <person name="Grigoriev I."/>
        </authorList>
    </citation>
    <scope>NUCLEOTIDE SEQUENCE</scope>
    <source>
        <strain evidence="2">ATCC 16933</strain>
    </source>
</reference>